<evidence type="ECO:0000313" key="1">
    <source>
        <dbReference type="EMBL" id="GHH37640.1"/>
    </source>
</evidence>
<reference evidence="2" key="1">
    <citation type="journal article" date="2019" name="Int. J. Syst. Evol. Microbiol.">
        <title>The Global Catalogue of Microorganisms (GCM) 10K type strain sequencing project: providing services to taxonomists for standard genome sequencing and annotation.</title>
        <authorList>
            <consortium name="The Broad Institute Genomics Platform"/>
            <consortium name="The Broad Institute Genome Sequencing Center for Infectious Disease"/>
            <person name="Wu L."/>
            <person name="Ma J."/>
        </authorList>
    </citation>
    <scope>NUCLEOTIDE SEQUENCE [LARGE SCALE GENOMIC DNA]</scope>
    <source>
        <strain evidence="2">CGMCC 4.7683</strain>
    </source>
</reference>
<evidence type="ECO:0000313" key="2">
    <source>
        <dbReference type="Proteomes" id="UP000635387"/>
    </source>
</evidence>
<dbReference type="EMBL" id="BNAY01000016">
    <property type="protein sequence ID" value="GHH37640.1"/>
    <property type="molecule type" value="Genomic_DNA"/>
</dbReference>
<keyword evidence="2" id="KW-1185">Reference proteome</keyword>
<proteinExistence type="predicted"/>
<dbReference type="RefSeq" id="WP_191259832.1">
    <property type="nucleotide sequence ID" value="NZ_BNAY01000016.1"/>
</dbReference>
<sequence>MARTATRRAAALPVNTVATAVLVEEVGLLGNTLGAIDGMLEVLLGELERRVGAGELEVAEGPFVGEPEQALATMLLWVEQARAASATGRQAIENAHKAAAGLASAR</sequence>
<accession>A0ABQ3MBF1</accession>
<name>A0ABQ3MBF1_9PSEU</name>
<organism evidence="1 2">
    <name type="scientific">Amycolatopsis oliviviridis</name>
    <dbReference type="NCBI Taxonomy" id="1471590"/>
    <lineage>
        <taxon>Bacteria</taxon>
        <taxon>Bacillati</taxon>
        <taxon>Actinomycetota</taxon>
        <taxon>Actinomycetes</taxon>
        <taxon>Pseudonocardiales</taxon>
        <taxon>Pseudonocardiaceae</taxon>
        <taxon>Amycolatopsis</taxon>
    </lineage>
</organism>
<gene>
    <name evidence="1" type="ORF">GCM10017790_82190</name>
</gene>
<dbReference type="Proteomes" id="UP000635387">
    <property type="component" value="Unassembled WGS sequence"/>
</dbReference>
<protein>
    <submittedName>
        <fullName evidence="1">Uncharacterized protein</fullName>
    </submittedName>
</protein>
<comment type="caution">
    <text evidence="1">The sequence shown here is derived from an EMBL/GenBank/DDBJ whole genome shotgun (WGS) entry which is preliminary data.</text>
</comment>